<comment type="caution">
    <text evidence="3">The sequence shown here is derived from an EMBL/GenBank/DDBJ whole genome shotgun (WGS) entry which is preliminary data.</text>
</comment>
<keyword evidence="2" id="KW-0472">Membrane</keyword>
<proteinExistence type="predicted"/>
<evidence type="ECO:0000256" key="2">
    <source>
        <dbReference type="SAM" id="Phobius"/>
    </source>
</evidence>
<evidence type="ECO:0000256" key="1">
    <source>
        <dbReference type="SAM" id="Coils"/>
    </source>
</evidence>
<evidence type="ECO:0008006" key="4">
    <source>
        <dbReference type="Google" id="ProtNLM"/>
    </source>
</evidence>
<dbReference type="AlphaFoldDB" id="T1A6E2"/>
<feature type="transmembrane region" description="Helical" evidence="2">
    <location>
        <begin position="53"/>
        <end position="71"/>
    </location>
</feature>
<gene>
    <name evidence="3" type="ORF">B1A_17567</name>
</gene>
<feature type="non-terminal residue" evidence="3">
    <location>
        <position position="1"/>
    </location>
</feature>
<reference evidence="3" key="1">
    <citation type="submission" date="2013-08" db="EMBL/GenBank/DDBJ databases">
        <authorList>
            <person name="Mendez C."/>
            <person name="Richter M."/>
            <person name="Ferrer M."/>
            <person name="Sanchez J."/>
        </authorList>
    </citation>
    <scope>NUCLEOTIDE SEQUENCE</scope>
</reference>
<evidence type="ECO:0000313" key="3">
    <source>
        <dbReference type="EMBL" id="EQD37430.1"/>
    </source>
</evidence>
<feature type="non-terminal residue" evidence="3">
    <location>
        <position position="160"/>
    </location>
</feature>
<reference evidence="3" key="2">
    <citation type="journal article" date="2014" name="ISME J.">
        <title>Microbial stratification in low pH oxic and suboxic macroscopic growths along an acid mine drainage.</title>
        <authorList>
            <person name="Mendez-Garcia C."/>
            <person name="Mesa V."/>
            <person name="Sprenger R.R."/>
            <person name="Richter M."/>
            <person name="Diez M.S."/>
            <person name="Solano J."/>
            <person name="Bargiela R."/>
            <person name="Golyshina O.V."/>
            <person name="Manteca A."/>
            <person name="Ramos J.L."/>
            <person name="Gallego J.R."/>
            <person name="Llorente I."/>
            <person name="Martins Dos Santos V.A."/>
            <person name="Jensen O.N."/>
            <person name="Pelaez A.I."/>
            <person name="Sanchez J."/>
            <person name="Ferrer M."/>
        </authorList>
    </citation>
    <scope>NUCLEOTIDE SEQUENCE</scope>
</reference>
<dbReference type="EMBL" id="AUZX01012925">
    <property type="protein sequence ID" value="EQD37430.1"/>
    <property type="molecule type" value="Genomic_DNA"/>
</dbReference>
<feature type="coiled-coil region" evidence="1">
    <location>
        <begin position="78"/>
        <end position="109"/>
    </location>
</feature>
<protein>
    <recommendedName>
        <fullName evidence="4">Histidine kinase</fullName>
    </recommendedName>
</protein>
<keyword evidence="2" id="KW-0812">Transmembrane</keyword>
<keyword evidence="2" id="KW-1133">Transmembrane helix</keyword>
<name>T1A6E2_9ZZZZ</name>
<sequence length="160" mass="17784">AAAHAQAVRARAQRGTVDQIAGILDRMGATERGLFAQRQAQTRRRTLITEETLAGGGVLAFLVAGLALVTIRRDFAGRRRAEAALRALNSELESRVAQRTAELARVNESLAQSERRFRALVNATSDVVYQMSPDWSEMRYLQGRNFVADQTDPSRTWLDK</sequence>
<accession>T1A6E2</accession>
<keyword evidence="1" id="KW-0175">Coiled coil</keyword>
<organism evidence="3">
    <name type="scientific">mine drainage metagenome</name>
    <dbReference type="NCBI Taxonomy" id="410659"/>
    <lineage>
        <taxon>unclassified sequences</taxon>
        <taxon>metagenomes</taxon>
        <taxon>ecological metagenomes</taxon>
    </lineage>
</organism>